<comment type="similarity">
    <text evidence="1">Belongs to the short-chain dehydrogenases/reductases (SDR) family.</text>
</comment>
<accession>A0A8G1RMS2</accession>
<proteinExistence type="inferred from homology"/>
<dbReference type="RefSeq" id="XP_040799322.1">
    <property type="nucleotide sequence ID" value="XM_040950241.1"/>
</dbReference>
<name>A0A8G1RMS2_9EURO</name>
<keyword evidence="3" id="KW-1185">Reference proteome</keyword>
<dbReference type="GeneID" id="63867576"/>
<dbReference type="AlphaFoldDB" id="A0A8G1RMS2"/>
<evidence type="ECO:0000256" key="1">
    <source>
        <dbReference type="ARBA" id="ARBA00006484"/>
    </source>
</evidence>
<dbReference type="PANTHER" id="PTHR43544:SF36">
    <property type="entry name" value="CHAIN OXIDOREDUCTASE (CSGA), PUTATIVE (AFU_ORTHOLOGUE AFUA_4G00910)-RELATED"/>
    <property type="match status" value="1"/>
</dbReference>
<dbReference type="Pfam" id="PF00106">
    <property type="entry name" value="adh_short"/>
    <property type="match status" value="1"/>
</dbReference>
<dbReference type="InterPro" id="IPR051468">
    <property type="entry name" value="Fungal_SecMetab_SDRs"/>
</dbReference>
<dbReference type="PANTHER" id="PTHR43544">
    <property type="entry name" value="SHORT-CHAIN DEHYDROGENASE/REDUCTASE"/>
    <property type="match status" value="1"/>
</dbReference>
<evidence type="ECO:0000313" key="3">
    <source>
        <dbReference type="Proteomes" id="UP000249789"/>
    </source>
</evidence>
<dbReference type="OrthoDB" id="7289984at2759"/>
<dbReference type="PRINTS" id="PR00081">
    <property type="entry name" value="GDHRDH"/>
</dbReference>
<dbReference type="InterPro" id="IPR036291">
    <property type="entry name" value="NAD(P)-bd_dom_sf"/>
</dbReference>
<dbReference type="SUPFAM" id="SSF51735">
    <property type="entry name" value="NAD(P)-binding Rossmann-fold domains"/>
    <property type="match status" value="1"/>
</dbReference>
<sequence length="246" mass="25991">MLNALITGSSRGLGLELVKQLAVHHDLKGGIVVATARTCSPQLKEVISTSNGAVVFVALDVADAGAIANSAEEVRSALGGRSLDILINCAGVHSETHGKVTLMSDLDWQLSVNVTGTHNVLRQCLPLMQSSKVKRVVSVSSAYGSITHARDVAYAPCPAYKISKAALNALTVQYALSYEDDGFVFLAVSPGWLKSDMGGQHADLTVPQGAKAVLKVAFAADSRDNGTFKNIDVPGWEKYDGQILAW</sequence>
<dbReference type="EMBL" id="KZ824659">
    <property type="protein sequence ID" value="RAK75312.1"/>
    <property type="molecule type" value="Genomic_DNA"/>
</dbReference>
<organism evidence="2 3">
    <name type="scientific">Aspergillus fijiensis CBS 313.89</name>
    <dbReference type="NCBI Taxonomy" id="1448319"/>
    <lineage>
        <taxon>Eukaryota</taxon>
        <taxon>Fungi</taxon>
        <taxon>Dikarya</taxon>
        <taxon>Ascomycota</taxon>
        <taxon>Pezizomycotina</taxon>
        <taxon>Eurotiomycetes</taxon>
        <taxon>Eurotiomycetidae</taxon>
        <taxon>Eurotiales</taxon>
        <taxon>Aspergillaceae</taxon>
        <taxon>Aspergillus</taxon>
    </lineage>
</organism>
<dbReference type="VEuPathDB" id="FungiDB:BO72DRAFT_529457"/>
<evidence type="ECO:0000313" key="2">
    <source>
        <dbReference type="EMBL" id="RAK75312.1"/>
    </source>
</evidence>
<gene>
    <name evidence="2" type="ORF">BO72DRAFT_529457</name>
</gene>
<dbReference type="Gene3D" id="3.40.50.720">
    <property type="entry name" value="NAD(P)-binding Rossmann-like Domain"/>
    <property type="match status" value="1"/>
</dbReference>
<dbReference type="Proteomes" id="UP000249789">
    <property type="component" value="Unassembled WGS sequence"/>
</dbReference>
<dbReference type="GO" id="GO:0016491">
    <property type="term" value="F:oxidoreductase activity"/>
    <property type="evidence" value="ECO:0007669"/>
    <property type="project" value="TreeGrafter"/>
</dbReference>
<dbReference type="InterPro" id="IPR002347">
    <property type="entry name" value="SDR_fam"/>
</dbReference>
<protein>
    <submittedName>
        <fullName evidence="2">Hydroxyacyl dehydrogenase</fullName>
    </submittedName>
</protein>
<reference evidence="2 3" key="1">
    <citation type="submission" date="2018-02" db="EMBL/GenBank/DDBJ databases">
        <title>The genomes of Aspergillus section Nigri reveals drivers in fungal speciation.</title>
        <authorList>
            <consortium name="DOE Joint Genome Institute"/>
            <person name="Vesth T.C."/>
            <person name="Nybo J."/>
            <person name="Theobald S."/>
            <person name="Brandl J."/>
            <person name="Frisvad J.C."/>
            <person name="Nielsen K.F."/>
            <person name="Lyhne E.K."/>
            <person name="Kogle M.E."/>
            <person name="Kuo A."/>
            <person name="Riley R."/>
            <person name="Clum A."/>
            <person name="Nolan M."/>
            <person name="Lipzen A."/>
            <person name="Salamov A."/>
            <person name="Henrissat B."/>
            <person name="Wiebenga A."/>
            <person name="De vries R.P."/>
            <person name="Grigoriev I.V."/>
            <person name="Mortensen U.H."/>
            <person name="Andersen M.R."/>
            <person name="Baker S.E."/>
        </authorList>
    </citation>
    <scope>NUCLEOTIDE SEQUENCE [LARGE SCALE GENOMIC DNA]</scope>
    <source>
        <strain evidence="2 3">CBS 313.89</strain>
    </source>
</reference>
<dbReference type="GO" id="GO:0005737">
    <property type="term" value="C:cytoplasm"/>
    <property type="evidence" value="ECO:0007669"/>
    <property type="project" value="TreeGrafter"/>
</dbReference>